<comment type="caution">
    <text evidence="3">The sequence shown here is derived from an EMBL/GenBank/DDBJ whole genome shotgun (WGS) entry which is preliminary data.</text>
</comment>
<dbReference type="InterPro" id="IPR003736">
    <property type="entry name" value="PAAI_dom"/>
</dbReference>
<keyword evidence="1 3" id="KW-0378">Hydrolase</keyword>
<proteinExistence type="predicted"/>
<dbReference type="GO" id="GO:0061522">
    <property type="term" value="F:1,4-dihydroxy-2-naphthoyl-CoA thioesterase activity"/>
    <property type="evidence" value="ECO:0007669"/>
    <property type="project" value="TreeGrafter"/>
</dbReference>
<gene>
    <name evidence="3" type="ORF">V4F39_00615</name>
</gene>
<dbReference type="InterPro" id="IPR029069">
    <property type="entry name" value="HotDog_dom_sf"/>
</dbReference>
<dbReference type="PANTHER" id="PTHR43240">
    <property type="entry name" value="1,4-DIHYDROXY-2-NAPHTHOYL-COA THIOESTERASE 1"/>
    <property type="match status" value="1"/>
</dbReference>
<dbReference type="EMBL" id="JAZIBG010000003">
    <property type="protein sequence ID" value="MEF7612389.1"/>
    <property type="molecule type" value="Genomic_DNA"/>
</dbReference>
<sequence>MNEPSATPAERTLDAWRAREAEIDARAHEVGLASPAQVAGRTGLEILQAMVAGEIPRAPISRTLNFLLVELEAGRAVFQGRPLFDHYNPLGTVHGGWVATLLDSAVGCAVHTLMEPGRSYTTVELKINYVKAVTHKVPLVRAVGEVIHRGGRIATAQGRLVGPDGTLYAHATTTCLLFEAQPSATP</sequence>
<dbReference type="PANTHER" id="PTHR43240:SF1">
    <property type="entry name" value="BLR5584 PROTEIN"/>
    <property type="match status" value="1"/>
</dbReference>
<dbReference type="Pfam" id="PF03061">
    <property type="entry name" value="4HBT"/>
    <property type="match status" value="1"/>
</dbReference>
<dbReference type="Gene3D" id="3.10.129.10">
    <property type="entry name" value="Hotdog Thioesterase"/>
    <property type="match status" value="1"/>
</dbReference>
<keyword evidence="4" id="KW-1185">Reference proteome</keyword>
<protein>
    <submittedName>
        <fullName evidence="3">PaaI family thioesterase</fullName>
        <ecNumber evidence="3">3.1.2.-</ecNumber>
    </submittedName>
</protein>
<dbReference type="CDD" id="cd03443">
    <property type="entry name" value="PaaI_thioesterase"/>
    <property type="match status" value="1"/>
</dbReference>
<dbReference type="GO" id="GO:0005829">
    <property type="term" value="C:cytosol"/>
    <property type="evidence" value="ECO:0007669"/>
    <property type="project" value="TreeGrafter"/>
</dbReference>
<name>A0AAW9Q9M6_9BURK</name>
<dbReference type="AlphaFoldDB" id="A0AAW9Q9M6"/>
<reference evidence="3 4" key="1">
    <citation type="submission" date="2024-02" db="EMBL/GenBank/DDBJ databases">
        <title>Genome sequence of Aquincola sp. MAHUQ-54.</title>
        <authorList>
            <person name="Huq M.A."/>
        </authorList>
    </citation>
    <scope>NUCLEOTIDE SEQUENCE [LARGE SCALE GENOMIC DNA]</scope>
    <source>
        <strain evidence="3 4">MAHUQ-54</strain>
    </source>
</reference>
<accession>A0AAW9Q9M6</accession>
<dbReference type="SUPFAM" id="SSF54637">
    <property type="entry name" value="Thioesterase/thiol ester dehydrase-isomerase"/>
    <property type="match status" value="1"/>
</dbReference>
<feature type="domain" description="Thioesterase" evidence="2">
    <location>
        <begin position="91"/>
        <end position="167"/>
    </location>
</feature>
<dbReference type="RefSeq" id="WP_332287288.1">
    <property type="nucleotide sequence ID" value="NZ_JAZIBG010000003.1"/>
</dbReference>
<dbReference type="EC" id="3.1.2.-" evidence="3"/>
<organism evidence="3 4">
    <name type="scientific">Aquincola agrisoli</name>
    <dbReference type="NCBI Taxonomy" id="3119538"/>
    <lineage>
        <taxon>Bacteria</taxon>
        <taxon>Pseudomonadati</taxon>
        <taxon>Pseudomonadota</taxon>
        <taxon>Betaproteobacteria</taxon>
        <taxon>Burkholderiales</taxon>
        <taxon>Sphaerotilaceae</taxon>
        <taxon>Aquincola</taxon>
    </lineage>
</organism>
<dbReference type="InterPro" id="IPR006683">
    <property type="entry name" value="Thioestr_dom"/>
</dbReference>
<evidence type="ECO:0000256" key="1">
    <source>
        <dbReference type="ARBA" id="ARBA00022801"/>
    </source>
</evidence>
<dbReference type="NCBIfam" id="TIGR00369">
    <property type="entry name" value="unchar_dom_1"/>
    <property type="match status" value="1"/>
</dbReference>
<dbReference type="Proteomes" id="UP001336250">
    <property type="component" value="Unassembled WGS sequence"/>
</dbReference>
<evidence type="ECO:0000313" key="4">
    <source>
        <dbReference type="Proteomes" id="UP001336250"/>
    </source>
</evidence>
<evidence type="ECO:0000259" key="2">
    <source>
        <dbReference type="Pfam" id="PF03061"/>
    </source>
</evidence>
<evidence type="ECO:0000313" key="3">
    <source>
        <dbReference type="EMBL" id="MEF7612389.1"/>
    </source>
</evidence>